<gene>
    <name evidence="2" type="ORF">GCM10010420_45750</name>
</gene>
<protein>
    <submittedName>
        <fullName evidence="2">Uncharacterized protein</fullName>
    </submittedName>
</protein>
<accession>A0ABP5VTK3</accession>
<feature type="compositionally biased region" description="Basic and acidic residues" evidence="1">
    <location>
        <begin position="57"/>
        <end position="73"/>
    </location>
</feature>
<reference evidence="3" key="1">
    <citation type="journal article" date="2019" name="Int. J. Syst. Evol. Microbiol.">
        <title>The Global Catalogue of Microorganisms (GCM) 10K type strain sequencing project: providing services to taxonomists for standard genome sequencing and annotation.</title>
        <authorList>
            <consortium name="The Broad Institute Genomics Platform"/>
            <consortium name="The Broad Institute Genome Sequencing Center for Infectious Disease"/>
            <person name="Wu L."/>
            <person name="Ma J."/>
        </authorList>
    </citation>
    <scope>NUCLEOTIDE SEQUENCE [LARGE SCALE GENOMIC DNA]</scope>
    <source>
        <strain evidence="3">JCM 6921</strain>
    </source>
</reference>
<sequence>MDDQVAAEDGQAVVGALVAGVDGAVGVLDDVAGDELLLGAQAELTGLGACLGLGGLDRRRSLGRGQLDRDGAGLRRGPGAGRSGLQPGEHHGGQGHGYRDAQGGLPGGGGRCHSVSSVRDRGGRSVRGGAASMAGSGPVGEPGRGQAGARGIDRVFEAR</sequence>
<evidence type="ECO:0000313" key="3">
    <source>
        <dbReference type="Proteomes" id="UP001500058"/>
    </source>
</evidence>
<feature type="compositionally biased region" description="Gly residues" evidence="1">
    <location>
        <begin position="137"/>
        <end position="148"/>
    </location>
</feature>
<dbReference type="Proteomes" id="UP001500058">
    <property type="component" value="Unassembled WGS sequence"/>
</dbReference>
<evidence type="ECO:0000313" key="2">
    <source>
        <dbReference type="EMBL" id="GAA2411615.1"/>
    </source>
</evidence>
<feature type="compositionally biased region" description="Low complexity" evidence="1">
    <location>
        <begin position="127"/>
        <end position="136"/>
    </location>
</feature>
<organism evidence="2 3">
    <name type="scientific">Streptomyces glaucosporus</name>
    <dbReference type="NCBI Taxonomy" id="284044"/>
    <lineage>
        <taxon>Bacteria</taxon>
        <taxon>Bacillati</taxon>
        <taxon>Actinomycetota</taxon>
        <taxon>Actinomycetes</taxon>
        <taxon>Kitasatosporales</taxon>
        <taxon>Streptomycetaceae</taxon>
        <taxon>Streptomyces</taxon>
    </lineage>
</organism>
<evidence type="ECO:0000256" key="1">
    <source>
        <dbReference type="SAM" id="MobiDB-lite"/>
    </source>
</evidence>
<name>A0ABP5VTK3_9ACTN</name>
<dbReference type="EMBL" id="BAAATJ010000026">
    <property type="protein sequence ID" value="GAA2411615.1"/>
    <property type="molecule type" value="Genomic_DNA"/>
</dbReference>
<comment type="caution">
    <text evidence="2">The sequence shown here is derived from an EMBL/GenBank/DDBJ whole genome shotgun (WGS) entry which is preliminary data.</text>
</comment>
<keyword evidence="3" id="KW-1185">Reference proteome</keyword>
<proteinExistence type="predicted"/>
<feature type="region of interest" description="Disordered" evidence="1">
    <location>
        <begin position="57"/>
        <end position="159"/>
    </location>
</feature>